<name>A0A3B0BUN0_9ACTN</name>
<accession>A0A3B0BUN0</accession>
<gene>
    <name evidence="2" type="ORF">D7231_03405</name>
</gene>
<evidence type="ECO:0000313" key="2">
    <source>
        <dbReference type="EMBL" id="RKN76088.1"/>
    </source>
</evidence>
<dbReference type="EMBL" id="RBAM01000002">
    <property type="protein sequence ID" value="RKN76088.1"/>
    <property type="molecule type" value="Genomic_DNA"/>
</dbReference>
<dbReference type="SMART" id="SM00530">
    <property type="entry name" value="HTH_XRE"/>
    <property type="match status" value="1"/>
</dbReference>
<evidence type="ECO:0000313" key="3">
    <source>
        <dbReference type="Proteomes" id="UP000270343"/>
    </source>
</evidence>
<dbReference type="Pfam" id="PF13560">
    <property type="entry name" value="HTH_31"/>
    <property type="match status" value="1"/>
</dbReference>
<evidence type="ECO:0000259" key="1">
    <source>
        <dbReference type="PROSITE" id="PS50943"/>
    </source>
</evidence>
<dbReference type="SUPFAM" id="SSF47413">
    <property type="entry name" value="lambda repressor-like DNA-binding domains"/>
    <property type="match status" value="1"/>
</dbReference>
<sequence length="277" mass="31010">MASQENKDRASTAAQLTSEIVRLLRKRAGMTQEELGAEIDYTGSAISALETGAQPATEQMLDGLEKSIGCGMGIFTAAKKYVRLDKYPRHFRDFARLEQQALTLCTYENFMVDGLFQTEEYARALTSGGYPPLPESMVEEIVAARMARKAVFDREPMALIEMVLEESVLRRPFGSWDIMRGQLKHLIDCSQRPNVSIQVLPMDRGLRGQHAGAWGPMKLVQTPEHRMMVYLEGQGTSNLLSEPAEVTQRFHRYAKIRAQALGPDESLSLIERLAGEL</sequence>
<reference evidence="2 3" key="1">
    <citation type="journal article" date="2015" name="Antonie Van Leeuwenhoek">
        <title>Streptomyces klenkii sp. nov., isolated from deep marine sediment.</title>
        <authorList>
            <person name="Veyisoglu A."/>
            <person name="Sahin N."/>
        </authorList>
    </citation>
    <scope>NUCLEOTIDE SEQUENCE [LARGE SCALE GENOMIC DNA]</scope>
    <source>
        <strain evidence="2 3">KCTC 29202</strain>
    </source>
</reference>
<dbReference type="Proteomes" id="UP000270343">
    <property type="component" value="Unassembled WGS sequence"/>
</dbReference>
<dbReference type="AlphaFoldDB" id="A0A3B0BUN0"/>
<comment type="caution">
    <text evidence="2">The sequence shown here is derived from an EMBL/GenBank/DDBJ whole genome shotgun (WGS) entry which is preliminary data.</text>
</comment>
<dbReference type="InterPro" id="IPR010982">
    <property type="entry name" value="Lambda_DNA-bd_dom_sf"/>
</dbReference>
<dbReference type="Pfam" id="PF19054">
    <property type="entry name" value="DUF5753"/>
    <property type="match status" value="1"/>
</dbReference>
<dbReference type="Gene3D" id="1.10.260.40">
    <property type="entry name" value="lambda repressor-like DNA-binding domains"/>
    <property type="match status" value="1"/>
</dbReference>
<keyword evidence="3" id="KW-1185">Reference proteome</keyword>
<dbReference type="GO" id="GO:0003677">
    <property type="term" value="F:DNA binding"/>
    <property type="evidence" value="ECO:0007669"/>
    <property type="project" value="InterPro"/>
</dbReference>
<protein>
    <submittedName>
        <fullName evidence="2">XRE family transcriptional regulator</fullName>
    </submittedName>
</protein>
<dbReference type="InterPro" id="IPR043917">
    <property type="entry name" value="DUF5753"/>
</dbReference>
<feature type="domain" description="HTH cro/C1-type" evidence="1">
    <location>
        <begin position="21"/>
        <end position="75"/>
    </location>
</feature>
<dbReference type="PROSITE" id="PS50943">
    <property type="entry name" value="HTH_CROC1"/>
    <property type="match status" value="1"/>
</dbReference>
<dbReference type="InterPro" id="IPR001387">
    <property type="entry name" value="Cro/C1-type_HTH"/>
</dbReference>
<proteinExistence type="predicted"/>
<dbReference type="CDD" id="cd00093">
    <property type="entry name" value="HTH_XRE"/>
    <property type="match status" value="1"/>
</dbReference>
<dbReference type="OrthoDB" id="3669136at2"/>
<dbReference type="RefSeq" id="WP_120753434.1">
    <property type="nucleotide sequence ID" value="NZ_RBAM01000002.1"/>
</dbReference>
<organism evidence="2 3">
    <name type="scientific">Streptomyces klenkii</name>
    <dbReference type="NCBI Taxonomy" id="1420899"/>
    <lineage>
        <taxon>Bacteria</taxon>
        <taxon>Bacillati</taxon>
        <taxon>Actinomycetota</taxon>
        <taxon>Actinomycetes</taxon>
        <taxon>Kitasatosporales</taxon>
        <taxon>Streptomycetaceae</taxon>
        <taxon>Streptomyces</taxon>
    </lineage>
</organism>